<dbReference type="Gene3D" id="1.10.580.10">
    <property type="entry name" value="Citrate Synthase, domain 1"/>
    <property type="match status" value="1"/>
</dbReference>
<keyword evidence="13" id="KW-1185">Reference proteome</keyword>
<dbReference type="PATRIC" id="fig|1030841.3.peg.1836"/>
<evidence type="ECO:0000313" key="13">
    <source>
        <dbReference type="Proteomes" id="UP000005336"/>
    </source>
</evidence>
<dbReference type="UniPathway" id="UPA00223">
    <property type="reaction ID" value="UER00717"/>
</dbReference>
<sequence length="427" mass="48305">MSKTVKVQIEGKETLELPVLQGTLGHDVVDIRTFTKGSNMFTFDPGFVSTASCESKITFIDGEKGQLYYRGYPIEQLAEHSDYLETCYLLIYGELPTAEQKEKFVNTVTKHTMLHEQLTWFFRGFRRDAHPMAMMVGVVGALSAFYQDSLEISDPEHRKIAIYRLISKIPTIAAMCYRYSNGLPFNYPRNDLSYTANFMYMTFATPCEPYEPNPVLVKALDRIFILHADHEQNASTSTVRLAGSSGANPFACIAAGIASLWGPAHGGANEAVLKMLDEIGDVSNVAAFMEGVKERKYRLMGFGHRVYRNMDPRASIMRETCYEVLKELGLENDPKFKLAMELEKIALNDPFFIERKLYPNVDFYSGIVLSALGIPVSMFTVIFALARTVGWISHWHEMISDPNQKIGRPRQLYTGSARRDFVPVDKR</sequence>
<evidence type="ECO:0000256" key="8">
    <source>
        <dbReference type="PIRSR" id="PIRSR001369-1"/>
    </source>
</evidence>
<dbReference type="PANTHER" id="PTHR42871:SF1">
    <property type="entry name" value="CITRATE SYNTHASE"/>
    <property type="match status" value="1"/>
</dbReference>
<evidence type="ECO:0000256" key="10">
    <source>
        <dbReference type="RuleBase" id="RU003406"/>
    </source>
</evidence>
<dbReference type="EMBL" id="AGAZ01000063">
    <property type="protein sequence ID" value="EGZ44900.1"/>
    <property type="molecule type" value="Genomic_DNA"/>
</dbReference>
<dbReference type="GO" id="GO:0006099">
    <property type="term" value="P:tricarboxylic acid cycle"/>
    <property type="evidence" value="ECO:0007669"/>
    <property type="project" value="UniProtKB-UniRule"/>
</dbReference>
<dbReference type="SUPFAM" id="SSF48256">
    <property type="entry name" value="Citrate synthase"/>
    <property type="match status" value="1"/>
</dbReference>
<dbReference type="Pfam" id="PF00285">
    <property type="entry name" value="Citrate_synt"/>
    <property type="match status" value="1"/>
</dbReference>
<dbReference type="PIRSF" id="PIRSF001369">
    <property type="entry name" value="Citrate_synth"/>
    <property type="match status" value="1"/>
</dbReference>
<keyword evidence="11" id="KW-0812">Transmembrane</keyword>
<gene>
    <name evidence="12" type="primary">gltA</name>
    <name evidence="12" type="ORF">HMPREF9370_1846</name>
</gene>
<keyword evidence="3 9" id="KW-0816">Tricarboxylic acid cycle</keyword>
<dbReference type="PROSITE" id="PS00480">
    <property type="entry name" value="CITRATE_SYNTHASE"/>
    <property type="match status" value="1"/>
</dbReference>
<evidence type="ECO:0000256" key="6">
    <source>
        <dbReference type="NCBIfam" id="TIGR01798"/>
    </source>
</evidence>
<comment type="similarity">
    <text evidence="2 7 10">Belongs to the citrate synthase family.</text>
</comment>
<feature type="active site" evidence="8">
    <location>
        <position position="362"/>
    </location>
</feature>
<dbReference type="HOGENOM" id="CLU_025068_0_0_4"/>
<protein>
    <recommendedName>
        <fullName evidence="6 7">Citrate synthase</fullName>
    </recommendedName>
</protein>
<accession>G4CRY6</accession>
<dbReference type="AlphaFoldDB" id="G4CRY6"/>
<evidence type="ECO:0000256" key="2">
    <source>
        <dbReference type="ARBA" id="ARBA00010566"/>
    </source>
</evidence>
<keyword evidence="4 7" id="KW-0808">Transferase</keyword>
<evidence type="ECO:0000256" key="3">
    <source>
        <dbReference type="ARBA" id="ARBA00022532"/>
    </source>
</evidence>
<dbReference type="CDD" id="cd06114">
    <property type="entry name" value="EcCS_like"/>
    <property type="match status" value="1"/>
</dbReference>
<feature type="active site" evidence="8">
    <location>
        <position position="304"/>
    </location>
</feature>
<dbReference type="OrthoDB" id="9800864at2"/>
<dbReference type="InterPro" id="IPR016143">
    <property type="entry name" value="Citrate_synth-like_sm_a-sub"/>
</dbReference>
<feature type="transmembrane region" description="Helical" evidence="11">
    <location>
        <begin position="363"/>
        <end position="386"/>
    </location>
</feature>
<comment type="caution">
    <text evidence="12">The sequence shown here is derived from an EMBL/GenBank/DDBJ whole genome shotgun (WGS) entry which is preliminary data.</text>
</comment>
<proteinExistence type="inferred from homology"/>
<dbReference type="NCBIfam" id="NF004126">
    <property type="entry name" value="PRK05614.1"/>
    <property type="match status" value="1"/>
</dbReference>
<dbReference type="InterPro" id="IPR024176">
    <property type="entry name" value="Citrate_synthase_bac-typ"/>
</dbReference>
<dbReference type="RefSeq" id="WP_009116987.1">
    <property type="nucleotide sequence ID" value="NZ_JH165159.1"/>
</dbReference>
<dbReference type="InterPro" id="IPR019810">
    <property type="entry name" value="Citrate_synthase_AS"/>
</dbReference>
<organism evidence="12 13">
    <name type="scientific">Neisseria wadsworthii 9715</name>
    <dbReference type="NCBI Taxonomy" id="1030841"/>
    <lineage>
        <taxon>Bacteria</taxon>
        <taxon>Pseudomonadati</taxon>
        <taxon>Pseudomonadota</taxon>
        <taxon>Betaproteobacteria</taxon>
        <taxon>Neisseriales</taxon>
        <taxon>Neisseriaceae</taxon>
        <taxon>Neisseria</taxon>
    </lineage>
</organism>
<comment type="catalytic activity">
    <reaction evidence="5 9">
        <text>oxaloacetate + acetyl-CoA + H2O = citrate + CoA + H(+)</text>
        <dbReference type="Rhea" id="RHEA:16845"/>
        <dbReference type="ChEBI" id="CHEBI:15377"/>
        <dbReference type="ChEBI" id="CHEBI:15378"/>
        <dbReference type="ChEBI" id="CHEBI:16452"/>
        <dbReference type="ChEBI" id="CHEBI:16947"/>
        <dbReference type="ChEBI" id="CHEBI:57287"/>
        <dbReference type="ChEBI" id="CHEBI:57288"/>
        <dbReference type="EC" id="2.3.3.16"/>
    </reaction>
</comment>
<dbReference type="InterPro" id="IPR016142">
    <property type="entry name" value="Citrate_synth-like_lrg_a-sub"/>
</dbReference>
<evidence type="ECO:0000313" key="12">
    <source>
        <dbReference type="EMBL" id="EGZ44900.1"/>
    </source>
</evidence>
<dbReference type="PRINTS" id="PR00143">
    <property type="entry name" value="CITRTSNTHASE"/>
</dbReference>
<evidence type="ECO:0000256" key="11">
    <source>
        <dbReference type="SAM" id="Phobius"/>
    </source>
</evidence>
<keyword evidence="11" id="KW-0472">Membrane</keyword>
<dbReference type="Gene3D" id="1.10.230.10">
    <property type="entry name" value="Cytochrome P450-Terp, domain 2"/>
    <property type="match status" value="1"/>
</dbReference>
<evidence type="ECO:0000256" key="1">
    <source>
        <dbReference type="ARBA" id="ARBA00004751"/>
    </source>
</evidence>
<dbReference type="InterPro" id="IPR002020">
    <property type="entry name" value="Citrate_synthase"/>
</dbReference>
<keyword evidence="11" id="KW-1133">Transmembrane helix</keyword>
<keyword evidence="12" id="KW-0012">Acyltransferase</keyword>
<dbReference type="Proteomes" id="UP000005336">
    <property type="component" value="Unassembled WGS sequence"/>
</dbReference>
<dbReference type="STRING" id="1030841.HMPREF9370_1846"/>
<evidence type="ECO:0000256" key="5">
    <source>
        <dbReference type="ARBA" id="ARBA00049288"/>
    </source>
</evidence>
<name>G4CRY6_9NEIS</name>
<dbReference type="InterPro" id="IPR036969">
    <property type="entry name" value="Citrate_synthase_sf"/>
</dbReference>
<reference evidence="12 13" key="1">
    <citation type="submission" date="2011-06" db="EMBL/GenBank/DDBJ databases">
        <authorList>
            <person name="Muzny D."/>
            <person name="Qin X."/>
            <person name="Deng J."/>
            <person name="Jiang H."/>
            <person name="Liu Y."/>
            <person name="Qu J."/>
            <person name="Song X.-Z."/>
            <person name="Zhang L."/>
            <person name="Thornton R."/>
            <person name="Coyle M."/>
            <person name="Francisco L."/>
            <person name="Jackson L."/>
            <person name="Javaid M."/>
            <person name="Korchina V."/>
            <person name="Kovar C."/>
            <person name="Mata R."/>
            <person name="Mathew T."/>
            <person name="Ngo R."/>
            <person name="Nguyen L."/>
            <person name="Nguyen N."/>
            <person name="Okwuonu G."/>
            <person name="Ongeri F."/>
            <person name="Pham C."/>
            <person name="Simmons D."/>
            <person name="Wilczek-Boney K."/>
            <person name="Hale W."/>
            <person name="Jakkamsetti A."/>
            <person name="Pham P."/>
            <person name="Ruth R."/>
            <person name="San Lucas F."/>
            <person name="Warren J."/>
            <person name="Zhang J."/>
            <person name="Zhao Z."/>
            <person name="Zhou C."/>
            <person name="Zhu D."/>
            <person name="Lee S."/>
            <person name="Bess C."/>
            <person name="Blankenburg K."/>
            <person name="Forbes L."/>
            <person name="Fu Q."/>
            <person name="Gubbala S."/>
            <person name="Hirani K."/>
            <person name="Jayaseelan J.C."/>
            <person name="Lara F."/>
            <person name="Munidasa M."/>
            <person name="Palculict T."/>
            <person name="Patil S."/>
            <person name="Pu L.-L."/>
            <person name="Saada N."/>
            <person name="Tang L."/>
            <person name="Weissenberger G."/>
            <person name="Zhu Y."/>
            <person name="Hemphill L."/>
            <person name="Shang Y."/>
            <person name="Youmans B."/>
            <person name="Ayvaz T."/>
            <person name="Ross M."/>
            <person name="Santibanez J."/>
            <person name="Aqrawi P."/>
            <person name="Gross S."/>
            <person name="Joshi V."/>
            <person name="Fowler G."/>
            <person name="Nazareth L."/>
            <person name="Reid J."/>
            <person name="Worley K."/>
            <person name="Petrosino J."/>
            <person name="Highlander S."/>
            <person name="Gibbs R."/>
        </authorList>
    </citation>
    <scope>NUCLEOTIDE SEQUENCE [LARGE SCALE GENOMIC DNA]</scope>
    <source>
        <strain evidence="12 13">9715</strain>
    </source>
</reference>
<evidence type="ECO:0000256" key="4">
    <source>
        <dbReference type="ARBA" id="ARBA00022679"/>
    </source>
</evidence>
<evidence type="ECO:0000256" key="9">
    <source>
        <dbReference type="RuleBase" id="RU003370"/>
    </source>
</evidence>
<evidence type="ECO:0000256" key="7">
    <source>
        <dbReference type="PIRNR" id="PIRNR001369"/>
    </source>
</evidence>
<dbReference type="NCBIfam" id="TIGR01798">
    <property type="entry name" value="cit_synth_I"/>
    <property type="match status" value="1"/>
</dbReference>
<dbReference type="PANTHER" id="PTHR42871">
    <property type="entry name" value="CITRATE SYNTHASE"/>
    <property type="match status" value="1"/>
</dbReference>
<dbReference type="FunFam" id="1.10.230.10:FF:000002">
    <property type="entry name" value="Citrate synthase"/>
    <property type="match status" value="1"/>
</dbReference>
<dbReference type="GO" id="GO:0036440">
    <property type="term" value="F:citrate synthase activity"/>
    <property type="evidence" value="ECO:0007669"/>
    <property type="project" value="UniProtKB-EC"/>
</dbReference>
<dbReference type="Gene3D" id="2.20.28.60">
    <property type="match status" value="1"/>
</dbReference>
<dbReference type="GO" id="GO:0005737">
    <property type="term" value="C:cytoplasm"/>
    <property type="evidence" value="ECO:0007669"/>
    <property type="project" value="InterPro"/>
</dbReference>
<dbReference type="InterPro" id="IPR010953">
    <property type="entry name" value="Citrate_synthase_typ-I"/>
</dbReference>
<comment type="pathway">
    <text evidence="1 9">Carbohydrate metabolism; tricarboxylic acid cycle; isocitrate from oxaloacetate: step 1/2.</text>
</comment>